<reference evidence="3" key="1">
    <citation type="journal article" date="2017" name="Nat. Commun.">
        <title>The asparagus genome sheds light on the origin and evolution of a young Y chromosome.</title>
        <authorList>
            <person name="Harkess A."/>
            <person name="Zhou J."/>
            <person name="Xu C."/>
            <person name="Bowers J.E."/>
            <person name="Van der Hulst R."/>
            <person name="Ayyampalayam S."/>
            <person name="Mercati F."/>
            <person name="Riccardi P."/>
            <person name="McKain M.R."/>
            <person name="Kakrana A."/>
            <person name="Tang H."/>
            <person name="Ray J."/>
            <person name="Groenendijk J."/>
            <person name="Arikit S."/>
            <person name="Mathioni S.M."/>
            <person name="Nakano M."/>
            <person name="Shan H."/>
            <person name="Telgmann-Rauber A."/>
            <person name="Kanno A."/>
            <person name="Yue Z."/>
            <person name="Chen H."/>
            <person name="Li W."/>
            <person name="Chen Y."/>
            <person name="Xu X."/>
            <person name="Zhang Y."/>
            <person name="Luo S."/>
            <person name="Chen H."/>
            <person name="Gao J."/>
            <person name="Mao Z."/>
            <person name="Pires J.C."/>
            <person name="Luo M."/>
            <person name="Kudrna D."/>
            <person name="Wing R.A."/>
            <person name="Meyers B.C."/>
            <person name="Yi K."/>
            <person name="Kong H."/>
            <person name="Lavrijsen P."/>
            <person name="Sunseri F."/>
            <person name="Falavigna A."/>
            <person name="Ye Y."/>
            <person name="Leebens-Mack J.H."/>
            <person name="Chen G."/>
        </authorList>
    </citation>
    <scope>NUCLEOTIDE SEQUENCE [LARGE SCALE GENOMIC DNA]</scope>
    <source>
        <strain evidence="3">cv. DH0086</strain>
    </source>
</reference>
<sequence>MLYTLCPEQNKSSSSSEDSAESTQIVKRKCSFVDDPKKKQRISSDLVLKATSISPVRNKSVCASDMIANLEGADDRTLPASVEIQRSPSLHKVYDKNTSSAKNLDNFKDYREPASSGNSSDEDETRPRTNDNLSSHEDISKQNTSIQQDQIIVVPQMNSEASGSFSSVEQAIQVFFEECKDQVLCNVSSSAKVQPFMPGIYHIKSKDEILELQCQDCSILVPLRKVDKKQFDEAPPTPIIDDNDDISDEGPVDPTVSSVADALLPIFVKELCE</sequence>
<dbReference type="Proteomes" id="UP000243459">
    <property type="component" value="Chromosome 7"/>
</dbReference>
<evidence type="ECO:0000313" key="2">
    <source>
        <dbReference type="EMBL" id="ONK63644.1"/>
    </source>
</evidence>
<organism evidence="2 3">
    <name type="scientific">Asparagus officinalis</name>
    <name type="common">Garden asparagus</name>
    <dbReference type="NCBI Taxonomy" id="4686"/>
    <lineage>
        <taxon>Eukaryota</taxon>
        <taxon>Viridiplantae</taxon>
        <taxon>Streptophyta</taxon>
        <taxon>Embryophyta</taxon>
        <taxon>Tracheophyta</taxon>
        <taxon>Spermatophyta</taxon>
        <taxon>Magnoliopsida</taxon>
        <taxon>Liliopsida</taxon>
        <taxon>Asparagales</taxon>
        <taxon>Asparagaceae</taxon>
        <taxon>Asparagoideae</taxon>
        <taxon>Asparagus</taxon>
    </lineage>
</organism>
<protein>
    <submittedName>
        <fullName evidence="2">Uncharacterized protein</fullName>
    </submittedName>
</protein>
<feature type="region of interest" description="Disordered" evidence="1">
    <location>
        <begin position="1"/>
        <end position="25"/>
    </location>
</feature>
<accession>A0A5P1ECV4</accession>
<evidence type="ECO:0000313" key="3">
    <source>
        <dbReference type="Proteomes" id="UP000243459"/>
    </source>
</evidence>
<feature type="region of interest" description="Disordered" evidence="1">
    <location>
        <begin position="89"/>
        <end position="147"/>
    </location>
</feature>
<name>A0A5P1ECV4_ASPOF</name>
<dbReference type="Gramene" id="ONK63644">
    <property type="protein sequence ID" value="ONK63644"/>
    <property type="gene ID" value="A4U43_C07F17400"/>
</dbReference>
<proteinExistence type="predicted"/>
<evidence type="ECO:0000256" key="1">
    <source>
        <dbReference type="SAM" id="MobiDB-lite"/>
    </source>
</evidence>
<dbReference type="AlphaFoldDB" id="A0A5P1ECV4"/>
<keyword evidence="3" id="KW-1185">Reference proteome</keyword>
<gene>
    <name evidence="2" type="ORF">A4U43_C07F17400</name>
</gene>
<feature type="compositionally biased region" description="Basic and acidic residues" evidence="1">
    <location>
        <begin position="125"/>
        <end position="140"/>
    </location>
</feature>
<dbReference type="EMBL" id="CM007387">
    <property type="protein sequence ID" value="ONK63644.1"/>
    <property type="molecule type" value="Genomic_DNA"/>
</dbReference>